<feature type="transmembrane region" description="Helical" evidence="1">
    <location>
        <begin position="518"/>
        <end position="539"/>
    </location>
</feature>
<feature type="transmembrane region" description="Helical" evidence="1">
    <location>
        <begin position="359"/>
        <end position="383"/>
    </location>
</feature>
<keyword evidence="1" id="KW-0472">Membrane</keyword>
<dbReference type="AlphaFoldDB" id="A0A7C6AAH4"/>
<dbReference type="PROSITE" id="PS51711">
    <property type="entry name" value="G_FEOB"/>
    <property type="match status" value="1"/>
</dbReference>
<dbReference type="InterPro" id="IPR011640">
    <property type="entry name" value="Fe2_transport_prot_B_C"/>
</dbReference>
<dbReference type="NCBIfam" id="TIGR00231">
    <property type="entry name" value="small_GTP"/>
    <property type="match status" value="1"/>
</dbReference>
<dbReference type="GO" id="GO:0015093">
    <property type="term" value="F:ferrous iron transmembrane transporter activity"/>
    <property type="evidence" value="ECO:0007669"/>
    <property type="project" value="InterPro"/>
</dbReference>
<dbReference type="Pfam" id="PF07664">
    <property type="entry name" value="FeoB_C"/>
    <property type="match status" value="1"/>
</dbReference>
<dbReference type="InterPro" id="IPR027417">
    <property type="entry name" value="P-loop_NTPase"/>
</dbReference>
<comment type="caution">
    <text evidence="3">The sequence shown here is derived from an EMBL/GenBank/DDBJ whole genome shotgun (WGS) entry which is preliminary data.</text>
</comment>
<dbReference type="PANTHER" id="PTHR43185:SF1">
    <property type="entry name" value="FE(2+) TRANSPORTER FEOB"/>
    <property type="match status" value="1"/>
</dbReference>
<feature type="domain" description="FeoB-type G" evidence="2">
    <location>
        <begin position="1"/>
        <end position="161"/>
    </location>
</feature>
<feature type="transmembrane region" description="Helical" evidence="1">
    <location>
        <begin position="551"/>
        <end position="568"/>
    </location>
</feature>
<dbReference type="InterPro" id="IPR050860">
    <property type="entry name" value="FeoB_GTPase"/>
</dbReference>
<accession>A0A7C6AAH4</accession>
<dbReference type="Pfam" id="PF02421">
    <property type="entry name" value="FeoB_N"/>
    <property type="match status" value="1"/>
</dbReference>
<dbReference type="PANTHER" id="PTHR43185">
    <property type="entry name" value="FERROUS IRON TRANSPORT PROTEIN B"/>
    <property type="match status" value="1"/>
</dbReference>
<evidence type="ECO:0000259" key="2">
    <source>
        <dbReference type="PROSITE" id="PS51711"/>
    </source>
</evidence>
<dbReference type="Pfam" id="PF07670">
    <property type="entry name" value="Gate"/>
    <property type="match status" value="2"/>
</dbReference>
<feature type="transmembrane region" description="Helical" evidence="1">
    <location>
        <begin position="285"/>
        <end position="305"/>
    </location>
</feature>
<gene>
    <name evidence="3" type="ORF">ENW73_08375</name>
</gene>
<dbReference type="EMBL" id="DTLI01000199">
    <property type="protein sequence ID" value="HHS52853.1"/>
    <property type="molecule type" value="Genomic_DNA"/>
</dbReference>
<dbReference type="InterPro" id="IPR005225">
    <property type="entry name" value="Small_GTP-bd"/>
</dbReference>
<evidence type="ECO:0000256" key="1">
    <source>
        <dbReference type="SAM" id="Phobius"/>
    </source>
</evidence>
<feature type="transmembrane region" description="Helical" evidence="1">
    <location>
        <begin position="476"/>
        <end position="498"/>
    </location>
</feature>
<keyword evidence="1" id="KW-1133">Transmembrane helix</keyword>
<organism evidence="3">
    <name type="scientific">candidate division WOR-3 bacterium</name>
    <dbReference type="NCBI Taxonomy" id="2052148"/>
    <lineage>
        <taxon>Bacteria</taxon>
        <taxon>Bacteria division WOR-3</taxon>
    </lineage>
</organism>
<dbReference type="SUPFAM" id="SSF52540">
    <property type="entry name" value="P-loop containing nucleoside triphosphate hydrolases"/>
    <property type="match status" value="1"/>
</dbReference>
<dbReference type="Gene3D" id="3.40.50.300">
    <property type="entry name" value="P-loop containing nucleotide triphosphate hydrolases"/>
    <property type="match status" value="1"/>
</dbReference>
<feature type="transmembrane region" description="Helical" evidence="1">
    <location>
        <begin position="438"/>
        <end position="464"/>
    </location>
</feature>
<feature type="transmembrane region" description="Helical" evidence="1">
    <location>
        <begin position="325"/>
        <end position="347"/>
    </location>
</feature>
<dbReference type="GO" id="GO:0005886">
    <property type="term" value="C:plasma membrane"/>
    <property type="evidence" value="ECO:0007669"/>
    <property type="project" value="TreeGrafter"/>
</dbReference>
<evidence type="ECO:0000313" key="3">
    <source>
        <dbReference type="EMBL" id="HHS52853.1"/>
    </source>
</evidence>
<dbReference type="InterPro" id="IPR030389">
    <property type="entry name" value="G_FEOB_dom"/>
</dbReference>
<sequence>MKTILLVGNPNVGKSVIFSRLTGIKVIASNYPGTTVGFTKGEMKLGDEKVLLIDVPGSYTLEPTCKAEEVACAMLKQGDLIINVVDATNLERHLYLTLQLLAQKKPMIVALNFWDETKHRGIKIDAQKLEEILQVPVVPTTAVSGEGLNTLLSRIKEARVPDKDPKASSELWQEVGAITAQVQTITHRHHTFWDRLNEATVHPIFGLFIGVGIMYLVFRLIRFISETLINFLLDPFFNHIYAPILLKLSSVLRPNSFFHNILIGQLFAGRIDFVQSMGVLTTGIYVEFGMVLPYLFSFYLLLSVLEDIGYLPRLAIQVDTLFHRIGLHGYSIIPMFLGMGCNVPGILATRILETRRERFIAATLISIGIPCAALQAMIIGLVGEKGGNYVAIVYLTLFLVWLCLGLILNLLVKGFSPDLVIEMPPYRLPRFNLLFKKLWIRIMGFLIEAAPIVLAGVFVVNLLYNFKIFDFVTELTAPVITKLFGLPKTAIVAILIGFLRKDVAVALLGPLNLSAKQLVVASTVLAIFFPCIATFTVLIKELGVKDTIKSTILMLATSLIVGSLLNLVL</sequence>
<dbReference type="CDD" id="cd01879">
    <property type="entry name" value="FeoB"/>
    <property type="match status" value="1"/>
</dbReference>
<protein>
    <submittedName>
        <fullName evidence="3">Ferrous iron transporter B</fullName>
    </submittedName>
</protein>
<dbReference type="PRINTS" id="PR00326">
    <property type="entry name" value="GTP1OBG"/>
</dbReference>
<feature type="transmembrane region" description="Helical" evidence="1">
    <location>
        <begin position="204"/>
        <end position="221"/>
    </location>
</feature>
<reference evidence="3" key="1">
    <citation type="journal article" date="2020" name="mSystems">
        <title>Genome- and Community-Level Interaction Insights into Carbon Utilization and Element Cycling Functions of Hydrothermarchaeota in Hydrothermal Sediment.</title>
        <authorList>
            <person name="Zhou Z."/>
            <person name="Liu Y."/>
            <person name="Xu W."/>
            <person name="Pan J."/>
            <person name="Luo Z.H."/>
            <person name="Li M."/>
        </authorList>
    </citation>
    <scope>NUCLEOTIDE SEQUENCE [LARGE SCALE GENOMIC DNA]</scope>
    <source>
        <strain evidence="3">SpSt-876</strain>
    </source>
</reference>
<proteinExistence type="predicted"/>
<feature type="transmembrane region" description="Helical" evidence="1">
    <location>
        <begin position="389"/>
        <end position="412"/>
    </location>
</feature>
<keyword evidence="1" id="KW-0812">Transmembrane</keyword>
<dbReference type="InterPro" id="IPR011642">
    <property type="entry name" value="Gate_dom"/>
</dbReference>
<name>A0A7C6AAH4_UNCW3</name>
<dbReference type="GO" id="GO:0005525">
    <property type="term" value="F:GTP binding"/>
    <property type="evidence" value="ECO:0007669"/>
    <property type="project" value="InterPro"/>
</dbReference>
<dbReference type="InterPro" id="IPR006073">
    <property type="entry name" value="GTP-bd"/>
</dbReference>